<keyword evidence="3" id="KW-1185">Reference proteome</keyword>
<gene>
    <name evidence="2" type="ORF">M5D96_005864</name>
</gene>
<comment type="caution">
    <text evidence="2">The sequence shown here is derived from an EMBL/GenBank/DDBJ whole genome shotgun (WGS) entry which is preliminary data.</text>
</comment>
<dbReference type="AlphaFoldDB" id="A0A9Q0BRY4"/>
<proteinExistence type="predicted"/>
<organism evidence="2 3">
    <name type="scientific">Drosophila gunungcola</name>
    <name type="common">fruit fly</name>
    <dbReference type="NCBI Taxonomy" id="103775"/>
    <lineage>
        <taxon>Eukaryota</taxon>
        <taxon>Metazoa</taxon>
        <taxon>Ecdysozoa</taxon>
        <taxon>Arthropoda</taxon>
        <taxon>Hexapoda</taxon>
        <taxon>Insecta</taxon>
        <taxon>Pterygota</taxon>
        <taxon>Neoptera</taxon>
        <taxon>Endopterygota</taxon>
        <taxon>Diptera</taxon>
        <taxon>Brachycera</taxon>
        <taxon>Muscomorpha</taxon>
        <taxon>Ephydroidea</taxon>
        <taxon>Drosophilidae</taxon>
        <taxon>Drosophila</taxon>
        <taxon>Sophophora</taxon>
    </lineage>
</organism>
<protein>
    <submittedName>
        <fullName evidence="2">Uncharacterized protein</fullName>
    </submittedName>
</protein>
<name>A0A9Q0BRY4_9MUSC</name>
<dbReference type="EMBL" id="JAMKOV010000003">
    <property type="protein sequence ID" value="KAI8041599.1"/>
    <property type="molecule type" value="Genomic_DNA"/>
</dbReference>
<feature type="region of interest" description="Disordered" evidence="1">
    <location>
        <begin position="1"/>
        <end position="62"/>
    </location>
</feature>
<evidence type="ECO:0000313" key="2">
    <source>
        <dbReference type="EMBL" id="KAI8041599.1"/>
    </source>
</evidence>
<feature type="non-terminal residue" evidence="2">
    <location>
        <position position="62"/>
    </location>
</feature>
<dbReference type="Proteomes" id="UP001059596">
    <property type="component" value="Unassembled WGS sequence"/>
</dbReference>
<evidence type="ECO:0000313" key="3">
    <source>
        <dbReference type="Proteomes" id="UP001059596"/>
    </source>
</evidence>
<accession>A0A9Q0BRY4</accession>
<reference evidence="2" key="1">
    <citation type="journal article" date="2023" name="Genome Biol. Evol.">
        <title>Long-read-based Genome Assembly of Drosophila gunungcola Reveals Fewer Chemosensory Genes in Flower-breeding Species.</title>
        <authorList>
            <person name="Negi A."/>
            <person name="Liao B.Y."/>
            <person name="Yeh S.D."/>
        </authorList>
    </citation>
    <scope>NUCLEOTIDE SEQUENCE</scope>
    <source>
        <strain evidence="2">Sukarami</strain>
    </source>
</reference>
<evidence type="ECO:0000256" key="1">
    <source>
        <dbReference type="SAM" id="MobiDB-lite"/>
    </source>
</evidence>
<sequence length="62" mass="7035">MSQHARRQGTRRTKQSAAGAEHRDSWENVVVWVGQPPDIEPSTHTHWRTPTSVESQERTVGS</sequence>
<feature type="compositionally biased region" description="Basic residues" evidence="1">
    <location>
        <begin position="1"/>
        <end position="14"/>
    </location>
</feature>
<feature type="compositionally biased region" description="Polar residues" evidence="1">
    <location>
        <begin position="42"/>
        <end position="62"/>
    </location>
</feature>